<geneLocation type="plasmid" evidence="5 6">
    <name>pNUITM-VK2</name>
</geneLocation>
<dbReference type="EMBL" id="KU318421">
    <property type="protein sequence ID" value="ANS55220.1"/>
    <property type="molecule type" value="Genomic_DNA"/>
</dbReference>
<keyword evidence="4" id="KW-0614">Plasmid</keyword>
<dbReference type="InterPro" id="IPR008865">
    <property type="entry name" value="DNA_replication_term_site-bd"/>
</dbReference>
<evidence type="ECO:0000313" key="5">
    <source>
        <dbReference type="EMBL" id="BDB30909.1"/>
    </source>
</evidence>
<protein>
    <submittedName>
        <fullName evidence="4">DNA replication protein</fullName>
    </submittedName>
    <submittedName>
        <fullName evidence="5">DNA replication terminus site-binding protein</fullName>
    </submittedName>
</protein>
<dbReference type="Gene3D" id="3.50.14.10">
    <property type="entry name" value="Replication terminator Tus, domain 1 superfamily/Replication terminator Tus"/>
    <property type="match status" value="1"/>
</dbReference>
<dbReference type="InterPro" id="IPR036381">
    <property type="entry name" value="Tus_dom1"/>
</dbReference>
<evidence type="ECO:0000313" key="4">
    <source>
        <dbReference type="EMBL" id="ANS55220.1"/>
    </source>
</evidence>
<keyword evidence="2" id="KW-0235">DNA replication</keyword>
<dbReference type="InterPro" id="IPR036384">
    <property type="entry name" value="Tus_sf"/>
</dbReference>
<reference evidence="4" key="1">
    <citation type="submission" date="2015-12" db="EMBL/GenBank/DDBJ databases">
        <title>Klebsiella pneumoniae strain KP04 plasmid pKP04VIM, complete sequence.</title>
        <authorList>
            <person name="Li R."/>
            <person name="Lin D."/>
            <person name="Chen C."/>
        </authorList>
    </citation>
    <scope>NUCLEOTIDE SEQUENCE</scope>
    <source>
        <plasmid evidence="4">pKP04VIM</plasmid>
    </source>
</reference>
<dbReference type="RefSeq" id="WP_014839936.1">
    <property type="nucleotide sequence ID" value="NZ_AP025164.1"/>
</dbReference>
<reference evidence="5 6" key="2">
    <citation type="submission" date="2021-09" db="EMBL/GenBank/DDBJ databases">
        <title>Whole genome sequencing of antimicrobial-resistant bacteria isolated from aquatic animals, plants, and environment in Asia.</title>
        <authorList>
            <person name="Hirabayashi A."/>
            <person name="Suzuki M."/>
        </authorList>
    </citation>
    <scope>NUCLEOTIDE SEQUENCE [LARGE SCALE GENOMIC DNA]</scope>
    <source>
        <strain evidence="5 6">NUITM-VK2</strain>
        <plasmid evidence="5 6">pNUITM-VK2</plasmid>
    </source>
</reference>
<evidence type="ECO:0000313" key="6">
    <source>
        <dbReference type="Proteomes" id="UP001319930"/>
    </source>
</evidence>
<dbReference type="GO" id="GO:0003677">
    <property type="term" value="F:DNA binding"/>
    <property type="evidence" value="ECO:0007669"/>
    <property type="project" value="UniProtKB-KW"/>
</dbReference>
<dbReference type="Pfam" id="PF05472">
    <property type="entry name" value="Ter"/>
    <property type="match status" value="1"/>
</dbReference>
<keyword evidence="1" id="KW-0963">Cytoplasm</keyword>
<keyword evidence="3" id="KW-0238">DNA-binding</keyword>
<sequence length="319" mass="37468">MNTDFAHYNEEQLRKLDDLHSLLRDSDIGSTYLASLPEPRSVEEYDPPQYIKVSHSEPDLDTLVDIYRQQRVDKSQAKNEPYSTKITRKYPGYIVVNNNHDLVTELVGEINRLRDNFADVVKGITQYKDTRSEILHQVCPWLVTLQVSRNIRIVTQKIRTLGFTWQIPVVHKFTRLETVIDRLRRELTELKPDISLTLQDVKRLKQERIEEIMMLSALNEEACHEDEQLRKFRFIRESNFPAVNVNIRYTSPDDPDDLSGPYKLNFRAPLPLILFSEPGRFNPLKDYEKGERQKRGNFEEKYRSVLPRIGLVEVIKELA</sequence>
<name>A0A1B1LQ95_KLEPN</name>
<evidence type="ECO:0000256" key="2">
    <source>
        <dbReference type="ARBA" id="ARBA00022705"/>
    </source>
</evidence>
<accession>A0A1B1LQ95</accession>
<dbReference type="AlphaFoldDB" id="A0A1B1LQ95"/>
<evidence type="ECO:0000256" key="3">
    <source>
        <dbReference type="ARBA" id="ARBA00023125"/>
    </source>
</evidence>
<dbReference type="Proteomes" id="UP001319930">
    <property type="component" value="Plasmid pNUITM-VK2"/>
</dbReference>
<dbReference type="GO" id="GO:0005737">
    <property type="term" value="C:cytoplasm"/>
    <property type="evidence" value="ECO:0007669"/>
    <property type="project" value="InterPro"/>
</dbReference>
<geneLocation type="plasmid" evidence="4">
    <name>pKP04VIM</name>
</geneLocation>
<dbReference type="PATRIC" id="fig|573.1650.peg.5509"/>
<dbReference type="GeneID" id="93756789"/>
<dbReference type="GO" id="GO:0006274">
    <property type="term" value="P:DNA replication termination"/>
    <property type="evidence" value="ECO:0007669"/>
    <property type="project" value="InterPro"/>
</dbReference>
<proteinExistence type="predicted"/>
<dbReference type="EMBL" id="AP025164">
    <property type="protein sequence ID" value="BDB30909.1"/>
    <property type="molecule type" value="Genomic_DNA"/>
</dbReference>
<evidence type="ECO:0000256" key="1">
    <source>
        <dbReference type="ARBA" id="ARBA00022490"/>
    </source>
</evidence>
<gene>
    <name evidence="5" type="primary">tus</name>
    <name evidence="5" type="ORF">NUITMVK2_0230</name>
</gene>
<organism evidence="4">
    <name type="scientific">Klebsiella pneumoniae</name>
    <dbReference type="NCBI Taxonomy" id="573"/>
    <lineage>
        <taxon>Bacteria</taxon>
        <taxon>Pseudomonadati</taxon>
        <taxon>Pseudomonadota</taxon>
        <taxon>Gammaproteobacteria</taxon>
        <taxon>Enterobacterales</taxon>
        <taxon>Enterobacteriaceae</taxon>
        <taxon>Klebsiella/Raoultella group</taxon>
        <taxon>Klebsiella</taxon>
        <taxon>Klebsiella pneumoniae complex</taxon>
    </lineage>
</organism>
<dbReference type="SUPFAM" id="SSF56596">
    <property type="entry name" value="Replication terminator protein (Tus)"/>
    <property type="match status" value="1"/>
</dbReference>